<dbReference type="InterPro" id="IPR041121">
    <property type="entry name" value="SDH_C"/>
</dbReference>
<accession>C6XIK6</accession>
<dbReference type="KEGG" id="hba:Hbal_3146"/>
<reference evidence="13" key="1">
    <citation type="journal article" date="2011" name="J. Bacteriol.">
        <title>Genome sequences of eight morphologically diverse alphaproteobacteria.</title>
        <authorList>
            <consortium name="US DOE Joint Genome Institute"/>
            <person name="Brown P.J."/>
            <person name="Kysela D.T."/>
            <person name="Buechlein A."/>
            <person name="Hemmerich C."/>
            <person name="Brun Y.V."/>
        </authorList>
    </citation>
    <scope>NUCLEOTIDE SEQUENCE [LARGE SCALE GENOMIC DNA]</scope>
    <source>
        <strain evidence="13">ATCC 49814 / DSM 5838 / IFAM 1418</strain>
    </source>
</reference>
<comment type="similarity">
    <text evidence="8">Belongs to the shikimate dehydrogenase family.</text>
</comment>
<evidence type="ECO:0000313" key="13">
    <source>
        <dbReference type="Proteomes" id="UP000002745"/>
    </source>
</evidence>
<protein>
    <recommendedName>
        <fullName evidence="2 8">Shikimate dehydrogenase (NADP(+))</fullName>
        <shortName evidence="8">SDH</shortName>
        <ecNumber evidence="2 8">1.1.1.25</ecNumber>
    </recommendedName>
</protein>
<dbReference type="InterPro" id="IPR022893">
    <property type="entry name" value="Shikimate_DH_fam"/>
</dbReference>
<dbReference type="GO" id="GO:0005829">
    <property type="term" value="C:cytosol"/>
    <property type="evidence" value="ECO:0007669"/>
    <property type="project" value="TreeGrafter"/>
</dbReference>
<dbReference type="HOGENOM" id="CLU_044063_2_0_5"/>
<evidence type="ECO:0000256" key="2">
    <source>
        <dbReference type="ARBA" id="ARBA00012962"/>
    </source>
</evidence>
<feature type="binding site" evidence="8">
    <location>
        <begin position="20"/>
        <end position="22"/>
    </location>
    <ligand>
        <name>shikimate</name>
        <dbReference type="ChEBI" id="CHEBI:36208"/>
    </ligand>
</feature>
<evidence type="ECO:0000256" key="6">
    <source>
        <dbReference type="ARBA" id="ARBA00023141"/>
    </source>
</evidence>
<dbReference type="RefSeq" id="WP_015828963.1">
    <property type="nucleotide sequence ID" value="NC_012982.1"/>
</dbReference>
<name>C6XIK6_HIRBI</name>
<evidence type="ECO:0000259" key="9">
    <source>
        <dbReference type="Pfam" id="PF01488"/>
    </source>
</evidence>
<dbReference type="InterPro" id="IPR013708">
    <property type="entry name" value="Shikimate_DH-bd_N"/>
</dbReference>
<dbReference type="GO" id="GO:0019632">
    <property type="term" value="P:shikimate metabolic process"/>
    <property type="evidence" value="ECO:0007669"/>
    <property type="project" value="InterPro"/>
</dbReference>
<keyword evidence="13" id="KW-1185">Reference proteome</keyword>
<feature type="binding site" evidence="8">
    <location>
        <begin position="156"/>
        <end position="161"/>
    </location>
    <ligand>
        <name>NADP(+)</name>
        <dbReference type="ChEBI" id="CHEBI:58349"/>
    </ligand>
</feature>
<dbReference type="SUPFAM" id="SSF53223">
    <property type="entry name" value="Aminoacid dehydrogenase-like, N-terminal domain"/>
    <property type="match status" value="1"/>
</dbReference>
<dbReference type="eggNOG" id="COG0169">
    <property type="taxonomic scope" value="Bacteria"/>
</dbReference>
<feature type="binding site" evidence="8">
    <location>
        <position position="107"/>
    </location>
    <ligand>
        <name>shikimate</name>
        <dbReference type="ChEBI" id="CHEBI:36208"/>
    </ligand>
</feature>
<proteinExistence type="inferred from homology"/>
<dbReference type="NCBIfam" id="TIGR00507">
    <property type="entry name" value="aroE"/>
    <property type="match status" value="1"/>
</dbReference>
<dbReference type="GO" id="GO:0004764">
    <property type="term" value="F:shikimate 3-dehydrogenase (NADP+) activity"/>
    <property type="evidence" value="ECO:0007669"/>
    <property type="project" value="UniProtKB-UniRule"/>
</dbReference>
<dbReference type="GO" id="GO:0009423">
    <property type="term" value="P:chorismate biosynthetic process"/>
    <property type="evidence" value="ECO:0007669"/>
    <property type="project" value="UniProtKB-UniRule"/>
</dbReference>
<dbReference type="InterPro" id="IPR046346">
    <property type="entry name" value="Aminoacid_DH-like_N_sf"/>
</dbReference>
<dbReference type="Gene3D" id="3.40.50.720">
    <property type="entry name" value="NAD(P)-binding Rossmann-like Domain"/>
    <property type="match status" value="1"/>
</dbReference>
<feature type="domain" description="Shikimate dehydrogenase substrate binding N-terminal" evidence="10">
    <location>
        <begin position="12"/>
        <end position="94"/>
    </location>
</feature>
<keyword evidence="4 8" id="KW-0521">NADP</keyword>
<dbReference type="PANTHER" id="PTHR21089:SF1">
    <property type="entry name" value="BIFUNCTIONAL 3-DEHYDROQUINATE DEHYDRATASE_SHIKIMATE DEHYDROGENASE, CHLOROPLASTIC"/>
    <property type="match status" value="1"/>
</dbReference>
<keyword evidence="6 8" id="KW-0057">Aromatic amino acid biosynthesis</keyword>
<dbReference type="GO" id="GO:0009073">
    <property type="term" value="P:aromatic amino acid family biosynthetic process"/>
    <property type="evidence" value="ECO:0007669"/>
    <property type="project" value="UniProtKB-KW"/>
</dbReference>
<feature type="binding site" evidence="8">
    <location>
        <position position="92"/>
    </location>
    <ligand>
        <name>shikimate</name>
        <dbReference type="ChEBI" id="CHEBI:36208"/>
    </ligand>
</feature>
<dbReference type="InterPro" id="IPR036291">
    <property type="entry name" value="NAD(P)-bd_dom_sf"/>
</dbReference>
<dbReference type="HAMAP" id="MF_00222">
    <property type="entry name" value="Shikimate_DH_AroE"/>
    <property type="match status" value="1"/>
</dbReference>
<dbReference type="UniPathway" id="UPA00053">
    <property type="reaction ID" value="UER00087"/>
</dbReference>
<dbReference type="GO" id="GO:0050661">
    <property type="term" value="F:NADP binding"/>
    <property type="evidence" value="ECO:0007669"/>
    <property type="project" value="InterPro"/>
</dbReference>
<evidence type="ECO:0000256" key="5">
    <source>
        <dbReference type="ARBA" id="ARBA00023002"/>
    </source>
</evidence>
<gene>
    <name evidence="8" type="primary">aroE</name>
    <name evidence="12" type="ordered locus">Hbal_3146</name>
</gene>
<dbReference type="EC" id="1.1.1.25" evidence="2 8"/>
<feature type="domain" description="SDH C-terminal" evidence="11">
    <location>
        <begin position="241"/>
        <end position="264"/>
    </location>
</feature>
<comment type="function">
    <text evidence="8">Involved in the biosynthesis of the chorismate, which leads to the biosynthesis of aromatic amino acids. Catalyzes the reversible NADPH linked reduction of 3-dehydroshikimate (DHSA) to yield shikimate (SA).</text>
</comment>
<dbReference type="Pfam" id="PF18317">
    <property type="entry name" value="SDH_C"/>
    <property type="match status" value="1"/>
</dbReference>
<evidence type="ECO:0000256" key="7">
    <source>
        <dbReference type="ARBA" id="ARBA00049442"/>
    </source>
</evidence>
<comment type="pathway">
    <text evidence="1 8">Metabolic intermediate biosynthesis; chorismate biosynthesis; chorismate from D-erythrose 4-phosphate and phosphoenolpyruvate: step 4/7.</text>
</comment>
<dbReference type="EMBL" id="CP001678">
    <property type="protein sequence ID" value="ACT60813.1"/>
    <property type="molecule type" value="Genomic_DNA"/>
</dbReference>
<dbReference type="Pfam" id="PF01488">
    <property type="entry name" value="Shikimate_DH"/>
    <property type="match status" value="1"/>
</dbReference>
<feature type="binding site" evidence="8">
    <location>
        <position position="241"/>
    </location>
    <ligand>
        <name>NADP(+)</name>
        <dbReference type="ChEBI" id="CHEBI:58349"/>
    </ligand>
</feature>
<dbReference type="AlphaFoldDB" id="C6XIK6"/>
<evidence type="ECO:0000256" key="4">
    <source>
        <dbReference type="ARBA" id="ARBA00022857"/>
    </source>
</evidence>
<dbReference type="SUPFAM" id="SSF51735">
    <property type="entry name" value="NAD(P)-binding Rossmann-fold domains"/>
    <property type="match status" value="1"/>
</dbReference>
<feature type="binding site" evidence="8">
    <location>
        <position position="67"/>
    </location>
    <ligand>
        <name>shikimate</name>
        <dbReference type="ChEBI" id="CHEBI:36208"/>
    </ligand>
</feature>
<feature type="binding site" evidence="8">
    <location>
        <position position="83"/>
    </location>
    <ligand>
        <name>NADP(+)</name>
        <dbReference type="ChEBI" id="CHEBI:58349"/>
    </ligand>
</feature>
<evidence type="ECO:0000313" key="12">
    <source>
        <dbReference type="EMBL" id="ACT60813.1"/>
    </source>
</evidence>
<organism evidence="12 13">
    <name type="scientific">Hirschia baltica (strain ATCC 49814 / DSM 5838 / IFAM 1418)</name>
    <dbReference type="NCBI Taxonomy" id="582402"/>
    <lineage>
        <taxon>Bacteria</taxon>
        <taxon>Pseudomonadati</taxon>
        <taxon>Pseudomonadota</taxon>
        <taxon>Alphaproteobacteria</taxon>
        <taxon>Hyphomonadales</taxon>
        <taxon>Hyphomonadaceae</taxon>
        <taxon>Hirschia</taxon>
    </lineage>
</organism>
<feature type="domain" description="Quinate/shikimate 5-dehydrogenase/glutamyl-tRNA reductase" evidence="9">
    <location>
        <begin position="122"/>
        <end position="219"/>
    </location>
</feature>
<feature type="binding site" evidence="8">
    <location>
        <position position="220"/>
    </location>
    <ligand>
        <name>shikimate</name>
        <dbReference type="ChEBI" id="CHEBI:36208"/>
    </ligand>
</feature>
<evidence type="ECO:0000256" key="3">
    <source>
        <dbReference type="ARBA" id="ARBA00022605"/>
    </source>
</evidence>
<dbReference type="GO" id="GO:0008652">
    <property type="term" value="P:amino acid biosynthetic process"/>
    <property type="evidence" value="ECO:0007669"/>
    <property type="project" value="UniProtKB-KW"/>
</dbReference>
<feature type="active site" description="Proton acceptor" evidence="8">
    <location>
        <position position="71"/>
    </location>
</feature>
<feature type="binding site" evidence="8">
    <location>
        <begin position="133"/>
        <end position="137"/>
    </location>
    <ligand>
        <name>NADP(+)</name>
        <dbReference type="ChEBI" id="CHEBI:58349"/>
    </ligand>
</feature>
<sequence length="275" mass="29628">MSGISNTKVYGVIGDPIAQSLSPDIHNLWLKASNISAFYNKFHLQTETAVSDIQALLRFDVQGLNITMPYKKAAINSAIDVSDTAKKIGVANTLKATSNGWYAENTDAHGFLNSLYSVISENTLKNKKVLLIGAGGAARAVAYILDLQGADLTILNRTVSKADTLISELAPKAKSGDLQGLTEQMDRVDIVINATSLKAGLANNIVFPDGNSRLFFDLSYGKAPEEILGKASNAGWKSEDGLRMLVEQAALAYKLWHNEIPDVELALGMCKKKLA</sequence>
<dbReference type="PANTHER" id="PTHR21089">
    <property type="entry name" value="SHIKIMATE DEHYDROGENASE"/>
    <property type="match status" value="1"/>
</dbReference>
<dbReference type="STRING" id="582402.Hbal_3146"/>
<evidence type="ECO:0000256" key="8">
    <source>
        <dbReference type="HAMAP-Rule" id="MF_00222"/>
    </source>
</evidence>
<feature type="binding site" evidence="8">
    <location>
        <position position="218"/>
    </location>
    <ligand>
        <name>NADP(+)</name>
        <dbReference type="ChEBI" id="CHEBI:58349"/>
    </ligand>
</feature>
<keyword evidence="5 8" id="KW-0560">Oxidoreductase</keyword>
<comment type="subunit">
    <text evidence="8">Homodimer.</text>
</comment>
<evidence type="ECO:0000259" key="10">
    <source>
        <dbReference type="Pfam" id="PF08501"/>
    </source>
</evidence>
<feature type="binding site" evidence="8">
    <location>
        <position position="248"/>
    </location>
    <ligand>
        <name>shikimate</name>
        <dbReference type="ChEBI" id="CHEBI:36208"/>
    </ligand>
</feature>
<evidence type="ECO:0000259" key="11">
    <source>
        <dbReference type="Pfam" id="PF18317"/>
    </source>
</evidence>
<keyword evidence="3 8" id="KW-0028">Amino-acid biosynthesis</keyword>
<dbReference type="Gene3D" id="3.40.50.10860">
    <property type="entry name" value="Leucine Dehydrogenase, chain A, domain 1"/>
    <property type="match status" value="1"/>
</dbReference>
<dbReference type="Proteomes" id="UP000002745">
    <property type="component" value="Chromosome"/>
</dbReference>
<dbReference type="InterPro" id="IPR006151">
    <property type="entry name" value="Shikm_DH/Glu-tRNA_Rdtase"/>
</dbReference>
<dbReference type="OrthoDB" id="9792692at2"/>
<comment type="catalytic activity">
    <reaction evidence="7 8">
        <text>shikimate + NADP(+) = 3-dehydroshikimate + NADPH + H(+)</text>
        <dbReference type="Rhea" id="RHEA:17737"/>
        <dbReference type="ChEBI" id="CHEBI:15378"/>
        <dbReference type="ChEBI" id="CHEBI:16630"/>
        <dbReference type="ChEBI" id="CHEBI:36208"/>
        <dbReference type="ChEBI" id="CHEBI:57783"/>
        <dbReference type="ChEBI" id="CHEBI:58349"/>
        <dbReference type="EC" id="1.1.1.25"/>
    </reaction>
</comment>
<dbReference type="Pfam" id="PF08501">
    <property type="entry name" value="Shikimate_dh_N"/>
    <property type="match status" value="1"/>
</dbReference>
<dbReference type="InterPro" id="IPR011342">
    <property type="entry name" value="Shikimate_DH"/>
</dbReference>
<evidence type="ECO:0000256" key="1">
    <source>
        <dbReference type="ARBA" id="ARBA00004871"/>
    </source>
</evidence>